<dbReference type="EMBL" id="MTSM01000003">
    <property type="protein sequence ID" value="OPX56564.1"/>
    <property type="molecule type" value="Genomic_DNA"/>
</dbReference>
<dbReference type="AlphaFoldDB" id="A0A1T4Q9Y1"/>
<sequence>MYHHVKPFAQAQSFNRLIALLALPTISLCSASVLAAERAPSYLELGYLISDLELAGQQYSGSGVRVKGAMALNTRLRLVGHYDAVGFDSSNDLSRKDFGLGADYRFGLGAGIALGARYEYVRSQVSSTSTVSANGNFFAGELLWDLPDWAINLGSKRQLELYAGHTRYTDTNVNEFGGELRVYINDSFSVGLAYQQEQPNKGSNLMISIREER</sequence>
<evidence type="ECO:0008006" key="4">
    <source>
        <dbReference type="Google" id="ProtNLM"/>
    </source>
</evidence>
<dbReference type="STRING" id="64969.SAMN02745127_01794"/>
<proteinExistence type="predicted"/>
<evidence type="ECO:0000256" key="1">
    <source>
        <dbReference type="SAM" id="SignalP"/>
    </source>
</evidence>
<evidence type="ECO:0000313" key="2">
    <source>
        <dbReference type="EMBL" id="OPX56564.1"/>
    </source>
</evidence>
<name>A0A1T4Q9Y1_9GAMM</name>
<keyword evidence="3" id="KW-1185">Reference proteome</keyword>
<feature type="signal peptide" evidence="1">
    <location>
        <begin position="1"/>
        <end position="35"/>
    </location>
</feature>
<organism evidence="2 3">
    <name type="scientific">Oceanospirillum multiglobuliferum</name>
    <dbReference type="NCBI Taxonomy" id="64969"/>
    <lineage>
        <taxon>Bacteria</taxon>
        <taxon>Pseudomonadati</taxon>
        <taxon>Pseudomonadota</taxon>
        <taxon>Gammaproteobacteria</taxon>
        <taxon>Oceanospirillales</taxon>
        <taxon>Oceanospirillaceae</taxon>
        <taxon>Oceanospirillum</taxon>
    </lineage>
</organism>
<gene>
    <name evidence="2" type="ORF">BTE48_03840</name>
</gene>
<evidence type="ECO:0000313" key="3">
    <source>
        <dbReference type="Proteomes" id="UP000191418"/>
    </source>
</evidence>
<accession>A0A1T4Q9Y1</accession>
<dbReference type="Proteomes" id="UP000191418">
    <property type="component" value="Unassembled WGS sequence"/>
</dbReference>
<protein>
    <recommendedName>
        <fullName evidence="4">Outer membrane protein beta-barrel domain-containing protein</fullName>
    </recommendedName>
</protein>
<comment type="caution">
    <text evidence="2">The sequence shown here is derived from an EMBL/GenBank/DDBJ whole genome shotgun (WGS) entry which is preliminary data.</text>
</comment>
<feature type="chain" id="PRO_5013318477" description="Outer membrane protein beta-barrel domain-containing protein" evidence="1">
    <location>
        <begin position="36"/>
        <end position="213"/>
    </location>
</feature>
<reference evidence="2 3" key="1">
    <citation type="submission" date="2017-01" db="EMBL/GenBank/DDBJ databases">
        <title>Genome Sequencing of a Marine Spirillum, Oceanospirillum multiglobuliferum ATCC 33336, from Japan.</title>
        <authorList>
            <person name="Carney J.G."/>
            <person name="Trachtenberg A.M."/>
            <person name="Rheaume B.A."/>
            <person name="Linnane J.D."/>
            <person name="Pitts N.L."/>
            <person name="Mykles D.L."/>
            <person name="Maclea K.S."/>
        </authorList>
    </citation>
    <scope>NUCLEOTIDE SEQUENCE [LARGE SCALE GENOMIC DNA]</scope>
    <source>
        <strain evidence="2 3">ATCC 33336</strain>
    </source>
</reference>
<dbReference type="RefSeq" id="WP_078745394.1">
    <property type="nucleotide sequence ID" value="NZ_FUXG01000011.1"/>
</dbReference>
<keyword evidence="1" id="KW-0732">Signal</keyword>